<gene>
    <name evidence="4" type="ORF">EUGRSUZ_D00794</name>
</gene>
<reference evidence="4" key="1">
    <citation type="submission" date="2013-07" db="EMBL/GenBank/DDBJ databases">
        <title>The genome of Eucalyptus grandis.</title>
        <authorList>
            <person name="Schmutz J."/>
            <person name="Hayes R."/>
            <person name="Myburg A."/>
            <person name="Tuskan G."/>
            <person name="Grattapaglia D."/>
            <person name="Rokhsar D.S."/>
        </authorList>
    </citation>
    <scope>NUCLEOTIDE SEQUENCE</scope>
    <source>
        <tissue evidence="4">Leaf extractions</tissue>
    </source>
</reference>
<protein>
    <recommendedName>
        <fullName evidence="3">S-locus glycoprotein domain-containing protein</fullName>
    </recommendedName>
</protein>
<evidence type="ECO:0000256" key="1">
    <source>
        <dbReference type="ARBA" id="ARBA00022729"/>
    </source>
</evidence>
<keyword evidence="2" id="KW-1015">Disulfide bond</keyword>
<dbReference type="Pfam" id="PF00954">
    <property type="entry name" value="S_locus_glycop"/>
    <property type="match status" value="1"/>
</dbReference>
<dbReference type="AlphaFoldDB" id="A0A059CD91"/>
<evidence type="ECO:0000256" key="2">
    <source>
        <dbReference type="ARBA" id="ARBA00023157"/>
    </source>
</evidence>
<name>A0A059CD91_EUCGR</name>
<dbReference type="EMBL" id="KK198756">
    <property type="protein sequence ID" value="KCW76408.1"/>
    <property type="molecule type" value="Genomic_DNA"/>
</dbReference>
<accession>A0A059CD91</accession>
<keyword evidence="1" id="KW-0732">Signal</keyword>
<dbReference type="PANTHER" id="PTHR32444">
    <property type="entry name" value="BULB-TYPE LECTIN DOMAIN-CONTAINING PROTEIN"/>
    <property type="match status" value="1"/>
</dbReference>
<dbReference type="InParanoid" id="A0A059CD91"/>
<dbReference type="GO" id="GO:0048544">
    <property type="term" value="P:recognition of pollen"/>
    <property type="evidence" value="ECO:0007669"/>
    <property type="project" value="InterPro"/>
</dbReference>
<dbReference type="Gramene" id="KCW76408">
    <property type="protein sequence ID" value="KCW76408"/>
    <property type="gene ID" value="EUGRSUZ_D00794"/>
</dbReference>
<dbReference type="STRING" id="71139.A0A059CD91"/>
<feature type="domain" description="S-locus glycoprotein" evidence="3">
    <location>
        <begin position="6"/>
        <end position="94"/>
    </location>
</feature>
<evidence type="ECO:0000313" key="4">
    <source>
        <dbReference type="EMBL" id="KCW76408.1"/>
    </source>
</evidence>
<sequence length="118" mass="13643">MASVYLDGFSLVDDEEGIVYLTYNFVEVSYLSYFFVKSNGILLQHYWDLKFKNWRIDWSTLDSDCDVYGKCGPFGFCDTKKSPICSCLRGFKPKRVEEWSRGNWSSGCIQRSLLNVTG</sequence>
<dbReference type="PANTHER" id="PTHR32444:SF198">
    <property type="entry name" value="BULB-TYPE LECTIN DOMAIN-CONTAINING PROTEIN"/>
    <property type="match status" value="1"/>
</dbReference>
<dbReference type="OMA" id="KNWRIDW"/>
<proteinExistence type="predicted"/>
<organism evidence="4">
    <name type="scientific">Eucalyptus grandis</name>
    <name type="common">Flooded gum</name>
    <dbReference type="NCBI Taxonomy" id="71139"/>
    <lineage>
        <taxon>Eukaryota</taxon>
        <taxon>Viridiplantae</taxon>
        <taxon>Streptophyta</taxon>
        <taxon>Embryophyta</taxon>
        <taxon>Tracheophyta</taxon>
        <taxon>Spermatophyta</taxon>
        <taxon>Magnoliopsida</taxon>
        <taxon>eudicotyledons</taxon>
        <taxon>Gunneridae</taxon>
        <taxon>Pentapetalae</taxon>
        <taxon>rosids</taxon>
        <taxon>malvids</taxon>
        <taxon>Myrtales</taxon>
        <taxon>Myrtaceae</taxon>
        <taxon>Myrtoideae</taxon>
        <taxon>Eucalypteae</taxon>
        <taxon>Eucalyptus</taxon>
    </lineage>
</organism>
<evidence type="ECO:0000259" key="3">
    <source>
        <dbReference type="Pfam" id="PF00954"/>
    </source>
</evidence>
<dbReference type="InterPro" id="IPR000858">
    <property type="entry name" value="S_locus_glycoprot_dom"/>
</dbReference>